<organism evidence="3 4">
    <name type="scientific">Megaselia scalaris</name>
    <name type="common">Humpbacked fly</name>
    <name type="synonym">Phora scalaris</name>
    <dbReference type="NCBI Taxonomy" id="36166"/>
    <lineage>
        <taxon>Eukaryota</taxon>
        <taxon>Metazoa</taxon>
        <taxon>Ecdysozoa</taxon>
        <taxon>Arthropoda</taxon>
        <taxon>Hexapoda</taxon>
        <taxon>Insecta</taxon>
        <taxon>Pterygota</taxon>
        <taxon>Neoptera</taxon>
        <taxon>Endopterygota</taxon>
        <taxon>Diptera</taxon>
        <taxon>Brachycera</taxon>
        <taxon>Muscomorpha</taxon>
        <taxon>Platypezoidea</taxon>
        <taxon>Phoridae</taxon>
        <taxon>Megaseliini</taxon>
        <taxon>Megaselia</taxon>
    </lineage>
</organism>
<feature type="domain" description="Laminin G" evidence="2">
    <location>
        <begin position="9"/>
        <end position="140"/>
    </location>
</feature>
<dbReference type="STRING" id="36166.T1GIL7"/>
<dbReference type="EnsemblMetazoa" id="MESCA003298-RA">
    <property type="protein sequence ID" value="MESCA003298-PA"/>
    <property type="gene ID" value="MESCA003298"/>
</dbReference>
<proteinExistence type="predicted"/>
<keyword evidence="4" id="KW-1185">Reference proteome</keyword>
<dbReference type="AlphaFoldDB" id="T1GIL7"/>
<dbReference type="SUPFAM" id="SSF49899">
    <property type="entry name" value="Concanavalin A-like lectins/glucanases"/>
    <property type="match status" value="1"/>
</dbReference>
<dbReference type="Gene3D" id="2.60.120.200">
    <property type="match status" value="1"/>
</dbReference>
<dbReference type="InterPro" id="IPR013320">
    <property type="entry name" value="ConA-like_dom_sf"/>
</dbReference>
<dbReference type="InterPro" id="IPR001791">
    <property type="entry name" value="Laminin_G"/>
</dbReference>
<evidence type="ECO:0000259" key="2">
    <source>
        <dbReference type="PROSITE" id="PS50025"/>
    </source>
</evidence>
<dbReference type="EMBL" id="CAQQ02016296">
    <property type="status" value="NOT_ANNOTATED_CDS"/>
    <property type="molecule type" value="Genomic_DNA"/>
</dbReference>
<evidence type="ECO:0000313" key="4">
    <source>
        <dbReference type="Proteomes" id="UP000015102"/>
    </source>
</evidence>
<evidence type="ECO:0000256" key="1">
    <source>
        <dbReference type="PROSITE-ProRule" id="PRU00122"/>
    </source>
</evidence>
<dbReference type="Proteomes" id="UP000015102">
    <property type="component" value="Unassembled WGS sequence"/>
</dbReference>
<accession>T1GIL7</accession>
<sequence length="140" mass="15617">IGQCFPKVEKGSFFAGDAYVLYKKNFNINKYLSLNLNFKTSELNGIIISIIDSIGFPVVLLELVNGEVFLSINFGNNNNEKVESVLPSKYMICDNKWHNVTALFNNEKLVLGIDNYSFQATFTALGNTQARSSFYIGGIP</sequence>
<comment type="caution">
    <text evidence="1">Lacks conserved residue(s) required for the propagation of feature annotation.</text>
</comment>
<reference evidence="3" key="2">
    <citation type="submission" date="2015-06" db="UniProtKB">
        <authorList>
            <consortium name="EnsemblMetazoa"/>
        </authorList>
    </citation>
    <scope>IDENTIFICATION</scope>
</reference>
<reference evidence="4" key="1">
    <citation type="submission" date="2013-02" db="EMBL/GenBank/DDBJ databases">
        <authorList>
            <person name="Hughes D."/>
        </authorList>
    </citation>
    <scope>NUCLEOTIDE SEQUENCE</scope>
    <source>
        <strain>Durham</strain>
        <strain evidence="4">NC isolate 2 -- Noor lab</strain>
    </source>
</reference>
<name>T1GIL7_MEGSC</name>
<dbReference type="Pfam" id="PF02210">
    <property type="entry name" value="Laminin_G_2"/>
    <property type="match status" value="1"/>
</dbReference>
<dbReference type="CDD" id="cd00110">
    <property type="entry name" value="LamG"/>
    <property type="match status" value="1"/>
</dbReference>
<evidence type="ECO:0000313" key="3">
    <source>
        <dbReference type="EnsemblMetazoa" id="MESCA003298-PA"/>
    </source>
</evidence>
<protein>
    <recommendedName>
        <fullName evidence="2">Laminin G domain-containing protein</fullName>
    </recommendedName>
</protein>
<dbReference type="PROSITE" id="PS50025">
    <property type="entry name" value="LAM_G_DOMAIN"/>
    <property type="match status" value="1"/>
</dbReference>
<dbReference type="HOGENOM" id="CLU_1840133_0_0_1"/>